<dbReference type="PANTHER" id="PTHR46203:SF1">
    <property type="entry name" value="MITOCHONDRIAL TRANSLATION RELEASE FACTOR IN RESCUE"/>
    <property type="match status" value="1"/>
</dbReference>
<keyword evidence="6" id="KW-0732">Signal</keyword>
<evidence type="ECO:0000256" key="2">
    <source>
        <dbReference type="ARBA" id="ARBA00010835"/>
    </source>
</evidence>
<dbReference type="Proteomes" id="UP001057455">
    <property type="component" value="Unassembled WGS sequence"/>
</dbReference>
<evidence type="ECO:0000256" key="4">
    <source>
        <dbReference type="ARBA" id="ARBA00023128"/>
    </source>
</evidence>
<name>A0A9W5TC46_BABOV</name>
<evidence type="ECO:0000256" key="5">
    <source>
        <dbReference type="SAM" id="MobiDB-lite"/>
    </source>
</evidence>
<sequence>MKLILCYLLHIIFTVDSGSSYTRLCATSYGNVTGFLHSFSSKHRYRARKSPYIAPKEALCVKTGAFLGPVCHSKRIYTFAHDGHTPVEPQSTAPYGSAGDDKLLELRRQLQQRHGTEFPLREHYIKGTGPGGQKVNKSSNCVQLIRFSPALGTNIVIKCHVHRSLLDNRIEATRILLRKLDEAEDFHERALRSLQEKEKRRILRLTPAEKARKKFEKQLRSEKKANRRRWKPGEEF</sequence>
<evidence type="ECO:0000313" key="9">
    <source>
        <dbReference type="Proteomes" id="UP001057455"/>
    </source>
</evidence>
<keyword evidence="3" id="KW-0809">Transit peptide</keyword>
<dbReference type="EMBL" id="BLIY01000007">
    <property type="protein sequence ID" value="GFE53732.1"/>
    <property type="molecule type" value="Genomic_DNA"/>
</dbReference>
<comment type="similarity">
    <text evidence="2">Belongs to the prokaryotic/mitochondrial release factor family.</text>
</comment>
<dbReference type="Pfam" id="PF00472">
    <property type="entry name" value="RF-1"/>
    <property type="match status" value="1"/>
</dbReference>
<protein>
    <submittedName>
        <fullName evidence="8">Peptide chain release factor</fullName>
    </submittedName>
</protein>
<comment type="caution">
    <text evidence="8">The sequence shown here is derived from an EMBL/GenBank/DDBJ whole genome shotgun (WGS) entry which is preliminary data.</text>
</comment>
<dbReference type="GO" id="GO:0005739">
    <property type="term" value="C:mitochondrion"/>
    <property type="evidence" value="ECO:0007669"/>
    <property type="project" value="UniProtKB-SubCell"/>
</dbReference>
<evidence type="ECO:0000256" key="3">
    <source>
        <dbReference type="ARBA" id="ARBA00022946"/>
    </source>
</evidence>
<keyword evidence="4" id="KW-0496">Mitochondrion</keyword>
<reference evidence="8" key="1">
    <citation type="submission" date="2019-12" db="EMBL/GenBank/DDBJ databases">
        <title>Genome sequence of Babesia ovis.</title>
        <authorList>
            <person name="Yamagishi J."/>
            <person name="Sevinc F."/>
            <person name="Xuan X."/>
        </authorList>
    </citation>
    <scope>NUCLEOTIDE SEQUENCE</scope>
    <source>
        <strain evidence="8">Selcuk</strain>
    </source>
</reference>
<evidence type="ECO:0000256" key="6">
    <source>
        <dbReference type="SAM" id="SignalP"/>
    </source>
</evidence>
<dbReference type="InterPro" id="IPR045853">
    <property type="entry name" value="Pep_chain_release_fac_I_sf"/>
</dbReference>
<feature type="domain" description="Prokaryotic-type class I peptide chain release factors" evidence="7">
    <location>
        <begin position="120"/>
        <end position="230"/>
    </location>
</feature>
<organism evidence="8 9">
    <name type="scientific">Babesia ovis</name>
    <dbReference type="NCBI Taxonomy" id="5869"/>
    <lineage>
        <taxon>Eukaryota</taxon>
        <taxon>Sar</taxon>
        <taxon>Alveolata</taxon>
        <taxon>Apicomplexa</taxon>
        <taxon>Aconoidasida</taxon>
        <taxon>Piroplasmida</taxon>
        <taxon>Babesiidae</taxon>
        <taxon>Babesia</taxon>
    </lineage>
</organism>
<dbReference type="GO" id="GO:0003747">
    <property type="term" value="F:translation release factor activity"/>
    <property type="evidence" value="ECO:0007669"/>
    <property type="project" value="InterPro"/>
</dbReference>
<keyword evidence="9" id="KW-1185">Reference proteome</keyword>
<gene>
    <name evidence="8" type="ORF">BaOVIS_011360</name>
</gene>
<evidence type="ECO:0000313" key="8">
    <source>
        <dbReference type="EMBL" id="GFE53732.1"/>
    </source>
</evidence>
<evidence type="ECO:0000259" key="7">
    <source>
        <dbReference type="Pfam" id="PF00472"/>
    </source>
</evidence>
<dbReference type="AlphaFoldDB" id="A0A9W5TC46"/>
<accession>A0A9W5TC46</accession>
<dbReference type="InterPro" id="IPR052405">
    <property type="entry name" value="Mito_Transl_Release_Factor"/>
</dbReference>
<feature type="region of interest" description="Disordered" evidence="5">
    <location>
        <begin position="213"/>
        <end position="236"/>
    </location>
</feature>
<comment type="subcellular location">
    <subcellularLocation>
        <location evidence="1">Mitochondrion</location>
    </subcellularLocation>
</comment>
<dbReference type="InterPro" id="IPR000352">
    <property type="entry name" value="Pep_chain_release_fac_I"/>
</dbReference>
<evidence type="ECO:0000256" key="1">
    <source>
        <dbReference type="ARBA" id="ARBA00004173"/>
    </source>
</evidence>
<dbReference type="Gene3D" id="3.30.160.20">
    <property type="match status" value="1"/>
</dbReference>
<feature type="signal peptide" evidence="6">
    <location>
        <begin position="1"/>
        <end position="17"/>
    </location>
</feature>
<proteinExistence type="inferred from homology"/>
<dbReference type="PANTHER" id="PTHR46203">
    <property type="entry name" value="PROBABLE PEPTIDE CHAIN RELEASE FACTOR C12ORF65"/>
    <property type="match status" value="1"/>
</dbReference>
<dbReference type="SUPFAM" id="SSF75620">
    <property type="entry name" value="Release factor"/>
    <property type="match status" value="1"/>
</dbReference>
<dbReference type="OrthoDB" id="365111at2759"/>
<feature type="chain" id="PRO_5040903507" evidence="6">
    <location>
        <begin position="18"/>
        <end position="236"/>
    </location>
</feature>